<dbReference type="OrthoDB" id="268593at2759"/>
<name>A0A177AZC4_9BILA</name>
<dbReference type="PANTHER" id="PTHR23426:SF76">
    <property type="entry name" value="ADRENODOXIN-LIKE PROTEIN 2, MITOCHONDRIAL"/>
    <property type="match status" value="1"/>
</dbReference>
<keyword evidence="2" id="KW-0479">Metal-binding</keyword>
<keyword evidence="5" id="KW-0472">Membrane</keyword>
<dbReference type="GO" id="GO:0009055">
    <property type="term" value="F:electron transfer activity"/>
    <property type="evidence" value="ECO:0007669"/>
    <property type="project" value="TreeGrafter"/>
</dbReference>
<evidence type="ECO:0000256" key="5">
    <source>
        <dbReference type="SAM" id="Phobius"/>
    </source>
</evidence>
<keyword evidence="3" id="KW-0408">Iron</keyword>
<dbReference type="EMBL" id="LWCA01000682">
    <property type="protein sequence ID" value="OAF67355.1"/>
    <property type="molecule type" value="Genomic_DNA"/>
</dbReference>
<accession>A0A177AZC4</accession>
<protein>
    <submittedName>
        <fullName evidence="6">Adrenodoxin, mitochondrial</fullName>
    </submittedName>
</protein>
<dbReference type="GO" id="GO:0051537">
    <property type="term" value="F:2 iron, 2 sulfur cluster binding"/>
    <property type="evidence" value="ECO:0007669"/>
    <property type="project" value="UniProtKB-KW"/>
</dbReference>
<reference evidence="6 7" key="1">
    <citation type="submission" date="2016-04" db="EMBL/GenBank/DDBJ databases">
        <title>The genome of Intoshia linei affirms orthonectids as highly simplified spiralians.</title>
        <authorList>
            <person name="Mikhailov K.V."/>
            <person name="Slusarev G.S."/>
            <person name="Nikitin M.A."/>
            <person name="Logacheva M.D."/>
            <person name="Penin A."/>
            <person name="Aleoshin V."/>
            <person name="Panchin Y.V."/>
        </authorList>
    </citation>
    <scope>NUCLEOTIDE SEQUENCE [LARGE SCALE GENOMIC DNA]</scope>
    <source>
        <strain evidence="6">Intl2013</strain>
        <tissue evidence="6">Whole animal</tissue>
    </source>
</reference>
<evidence type="ECO:0000313" key="7">
    <source>
        <dbReference type="Proteomes" id="UP000078046"/>
    </source>
</evidence>
<dbReference type="Proteomes" id="UP000078046">
    <property type="component" value="Unassembled WGS sequence"/>
</dbReference>
<sequence>MSLKLLLQKLSIGISALAYICGIIAFFTGYWLVGTQSNDLFNRVGLWELCFNHFEYPTDYIGHAYNDCYYIFLKEYSYIIDWIIPITFIFLAISIFGPQVDIDRTWMPMYNKTQLGWSYYMAIISTILSFVAFVLNIFMFVLHIYEIEYEDRLLTDIDFSYLCNLILVHLTYCSVFFTIKIVTEKLLAGLVWFYKIENIGQTFLRWDFTRKVKCRRPNFWRFNLSALFREPALRLTTIKKQFLNLYEPVRFQCNLPKDESNVPPNNENNKDLIKINFILHGTNKTITTMATPGISIYDVVVDNEIDLDGFGACDGEIINFSSYSLGTLCCTTCHVSFDKDVYFKLPKADDEELDMLDLAFDLTNTSRLGCQVKLDSNLKNCKIYVPPSSFDIR</sequence>
<keyword evidence="5" id="KW-1133">Transmembrane helix</keyword>
<dbReference type="GO" id="GO:0140647">
    <property type="term" value="P:P450-containing electron transport chain"/>
    <property type="evidence" value="ECO:0007669"/>
    <property type="project" value="InterPro"/>
</dbReference>
<evidence type="ECO:0000256" key="2">
    <source>
        <dbReference type="ARBA" id="ARBA00022723"/>
    </source>
</evidence>
<feature type="transmembrane region" description="Helical" evidence="5">
    <location>
        <begin position="117"/>
        <end position="139"/>
    </location>
</feature>
<comment type="caution">
    <text evidence="6">The sequence shown here is derived from an EMBL/GenBank/DDBJ whole genome shotgun (WGS) entry which is preliminary data.</text>
</comment>
<dbReference type="InterPro" id="IPR036010">
    <property type="entry name" value="2Fe-2S_ferredoxin-like_sf"/>
</dbReference>
<dbReference type="PRINTS" id="PR00355">
    <property type="entry name" value="ADRENODOXIN"/>
</dbReference>
<gene>
    <name evidence="6" type="ORF">A3Q56_04930</name>
</gene>
<dbReference type="InterPro" id="IPR001055">
    <property type="entry name" value="Adrenodoxin-like"/>
</dbReference>
<keyword evidence="5" id="KW-0812">Transmembrane</keyword>
<organism evidence="6 7">
    <name type="scientific">Intoshia linei</name>
    <dbReference type="NCBI Taxonomy" id="1819745"/>
    <lineage>
        <taxon>Eukaryota</taxon>
        <taxon>Metazoa</taxon>
        <taxon>Spiralia</taxon>
        <taxon>Lophotrochozoa</taxon>
        <taxon>Mesozoa</taxon>
        <taxon>Orthonectida</taxon>
        <taxon>Rhopaluridae</taxon>
        <taxon>Intoshia</taxon>
    </lineage>
</organism>
<feature type="transmembrane region" description="Helical" evidence="5">
    <location>
        <begin position="159"/>
        <end position="179"/>
    </location>
</feature>
<feature type="transmembrane region" description="Helical" evidence="5">
    <location>
        <begin position="76"/>
        <end position="96"/>
    </location>
</feature>
<keyword evidence="4" id="KW-0411">Iron-sulfur</keyword>
<dbReference type="PANTHER" id="PTHR23426">
    <property type="entry name" value="FERREDOXIN/ADRENODOXIN"/>
    <property type="match status" value="1"/>
</dbReference>
<feature type="transmembrane region" description="Helical" evidence="5">
    <location>
        <begin position="12"/>
        <end position="33"/>
    </location>
</feature>
<evidence type="ECO:0000256" key="3">
    <source>
        <dbReference type="ARBA" id="ARBA00023004"/>
    </source>
</evidence>
<evidence type="ECO:0000256" key="1">
    <source>
        <dbReference type="ARBA" id="ARBA00022714"/>
    </source>
</evidence>
<dbReference type="InterPro" id="IPR012675">
    <property type="entry name" value="Beta-grasp_dom_sf"/>
</dbReference>
<keyword evidence="7" id="KW-1185">Reference proteome</keyword>
<keyword evidence="1" id="KW-0001">2Fe-2S</keyword>
<dbReference type="Gene3D" id="1.20.140.150">
    <property type="match status" value="1"/>
</dbReference>
<dbReference type="Gene3D" id="3.10.20.30">
    <property type="match status" value="1"/>
</dbReference>
<dbReference type="GO" id="GO:0005739">
    <property type="term" value="C:mitochondrion"/>
    <property type="evidence" value="ECO:0007669"/>
    <property type="project" value="TreeGrafter"/>
</dbReference>
<evidence type="ECO:0000256" key="4">
    <source>
        <dbReference type="ARBA" id="ARBA00023014"/>
    </source>
</evidence>
<proteinExistence type="predicted"/>
<evidence type="ECO:0000313" key="6">
    <source>
        <dbReference type="EMBL" id="OAF67355.1"/>
    </source>
</evidence>
<dbReference type="SUPFAM" id="SSF54292">
    <property type="entry name" value="2Fe-2S ferredoxin-like"/>
    <property type="match status" value="1"/>
</dbReference>
<dbReference type="AlphaFoldDB" id="A0A177AZC4"/>
<dbReference type="GO" id="GO:0046872">
    <property type="term" value="F:metal ion binding"/>
    <property type="evidence" value="ECO:0007669"/>
    <property type="project" value="UniProtKB-KW"/>
</dbReference>